<dbReference type="PANTHER" id="PTHR12658">
    <property type="entry name" value="BETA-TUBULIN COFACTOR D"/>
    <property type="match status" value="1"/>
</dbReference>
<accession>A0A2V3IQM2</accession>
<dbReference type="Proteomes" id="UP000247409">
    <property type="component" value="Unassembled WGS sequence"/>
</dbReference>
<dbReference type="Pfam" id="PF25767">
    <property type="entry name" value="ARM_TBCD_2nd"/>
    <property type="match status" value="1"/>
</dbReference>
<protein>
    <submittedName>
        <fullName evidence="4">Tubulin-specific chaperone D</fullName>
    </submittedName>
</protein>
<dbReference type="PANTHER" id="PTHR12658:SF0">
    <property type="entry name" value="TUBULIN-SPECIFIC CHAPERONE D"/>
    <property type="match status" value="1"/>
</dbReference>
<dbReference type="GO" id="GO:0048487">
    <property type="term" value="F:beta-tubulin binding"/>
    <property type="evidence" value="ECO:0007669"/>
    <property type="project" value="InterPro"/>
</dbReference>
<evidence type="ECO:0000313" key="5">
    <source>
        <dbReference type="Proteomes" id="UP000247409"/>
    </source>
</evidence>
<dbReference type="Gene3D" id="1.25.10.10">
    <property type="entry name" value="Leucine-rich Repeat Variant"/>
    <property type="match status" value="2"/>
</dbReference>
<dbReference type="InterPro" id="IPR033162">
    <property type="entry name" value="TBCD"/>
</dbReference>
<keyword evidence="1" id="KW-0143">Chaperone</keyword>
<dbReference type="Pfam" id="PF12612">
    <property type="entry name" value="TFCD_C"/>
    <property type="match status" value="1"/>
</dbReference>
<dbReference type="OrthoDB" id="2661at2759"/>
<organism evidence="4 5">
    <name type="scientific">Gracilariopsis chorda</name>
    <dbReference type="NCBI Taxonomy" id="448386"/>
    <lineage>
        <taxon>Eukaryota</taxon>
        <taxon>Rhodophyta</taxon>
        <taxon>Florideophyceae</taxon>
        <taxon>Rhodymeniophycidae</taxon>
        <taxon>Gracilariales</taxon>
        <taxon>Gracilariaceae</taxon>
        <taxon>Gracilariopsis</taxon>
    </lineage>
</organism>
<dbReference type="GO" id="GO:0005096">
    <property type="term" value="F:GTPase activator activity"/>
    <property type="evidence" value="ECO:0007669"/>
    <property type="project" value="InterPro"/>
</dbReference>
<sequence length="1162" mass="127664">MAQCRPSLLTHRAQLDAALDAFSILDESAVQPQLVAYEAAVDHYLELPALLEPILPTHISALCALIERLLDVQHPSLPSLYVPSRALYALVKVRGVKNVISHFPHQVHHIRNLVPRFSYVEARADVASFWKLRYILLVWLSVAIRVPFPLHSILEPAQLDNAVNHARDALVASSGPIENAAVSFLSRLLARPDASHHRDTLISWAVSHTLSDQLHGPVRSAGLSFLAATFKHAPRQFTYPYLSSVLSAVDALVQDDIAASTIDAHLIAKLTQRLALTFLPPQPLVWRYVRQTRNLFSGTGHTGTLDPSPAAPLSATDAQSLELVIDLLLSALRHRDTVVRWSAAKGVARITARLPPALAADVVASVMQLFDQRAEARADAALHGACLALAELVRRGLILPHHDLFKRAFDAVSTAACFDMRRGANSVGSYVRDAACYAVWAIARAYDKAHVELFAHVICDAMIPVALLDREVNCRRAAAAALQECVGRLSEQLFEDGIQLITLADYFSLGDRNAAYLEIAPNVACLAGFKHFNCILQELWQRKLVHWDTSIRALSAKALARLVDVDRRGVIVKDVIPHLVELATQRGDMVYRHGSILGLAELSLIVGRKGLASLSTDVRRIPQLLEEKKLLTGRTGDNTRIACCQLIEGLARGAGDVFLADKDARTDAEYSLTFLQRILGCGKENMYAPAANAYSALCDNVIANDVEWHMKVTNKILDGISHSEYCESQRGFALAAGVCGNSPRLDYVVQVLCIELTRNADVEVRRNAAISLRRIPEHILSGRFTAVLTAMQCGMTDFAKDERGDVGSWVREASMKTVVEIVERVLKMRGSDKGGRLDDKEEVEVLGVIQCVAEQCCSRIDRTRGVAGSSMKALCQVFTPSVMIESLSKVCSLINSTLSVPFEQKICDEDSRDVDFREARTIFSYMKNTLDIPELFEPVVRGFVAAGGTPGQQSKPASKALGDFIADAKEMNAKTRTVTSILRLIDDKHPRLTIPALNLLGTLLKQDALIDLEQTALLSIARSTKRSWRQKLGDVKRVIAAINVLSELASLSITDDSFDFRKGTLGRECLEGLSILLGGPIPRLRRISAEAIYLVLLEFDADTGPAEEGDREHDVSAKVQEALAMVSETGWEQLDVTGARERRNVLCQLLGIRIPVPIRKQP</sequence>
<dbReference type="GO" id="GO:0007023">
    <property type="term" value="P:post-chaperonin tubulin folding pathway"/>
    <property type="evidence" value="ECO:0007669"/>
    <property type="project" value="InterPro"/>
</dbReference>
<dbReference type="Pfam" id="PF23579">
    <property type="entry name" value="ARM_TBCD"/>
    <property type="match status" value="1"/>
</dbReference>
<dbReference type="GO" id="GO:0000226">
    <property type="term" value="P:microtubule cytoskeleton organization"/>
    <property type="evidence" value="ECO:0007669"/>
    <property type="project" value="TreeGrafter"/>
</dbReference>
<dbReference type="InterPro" id="IPR011989">
    <property type="entry name" value="ARM-like"/>
</dbReference>
<dbReference type="STRING" id="448386.A0A2V3IQM2"/>
<gene>
    <name evidence="4" type="ORF">BWQ96_05831</name>
</gene>
<evidence type="ECO:0000259" key="3">
    <source>
        <dbReference type="Pfam" id="PF25767"/>
    </source>
</evidence>
<comment type="caution">
    <text evidence="4">The sequence shown here is derived from an EMBL/GenBank/DDBJ whole genome shotgun (WGS) entry which is preliminary data.</text>
</comment>
<dbReference type="SUPFAM" id="SSF48371">
    <property type="entry name" value="ARM repeat"/>
    <property type="match status" value="1"/>
</dbReference>
<dbReference type="InterPro" id="IPR016024">
    <property type="entry name" value="ARM-type_fold"/>
</dbReference>
<dbReference type="GO" id="GO:0007021">
    <property type="term" value="P:tubulin complex assembly"/>
    <property type="evidence" value="ECO:0007669"/>
    <property type="project" value="InterPro"/>
</dbReference>
<evidence type="ECO:0000259" key="2">
    <source>
        <dbReference type="Pfam" id="PF12612"/>
    </source>
</evidence>
<dbReference type="EMBL" id="NBIV01000092">
    <property type="protein sequence ID" value="PXF44388.1"/>
    <property type="molecule type" value="Genomic_DNA"/>
</dbReference>
<dbReference type="InterPro" id="IPR022577">
    <property type="entry name" value="TBCD_C"/>
</dbReference>
<dbReference type="AlphaFoldDB" id="A0A2V3IQM2"/>
<proteinExistence type="predicted"/>
<name>A0A2V3IQM2_9FLOR</name>
<evidence type="ECO:0000256" key="1">
    <source>
        <dbReference type="ARBA" id="ARBA00023186"/>
    </source>
</evidence>
<keyword evidence="5" id="KW-1185">Reference proteome</keyword>
<reference evidence="4 5" key="1">
    <citation type="journal article" date="2018" name="Mol. Biol. Evol.">
        <title>Analysis of the draft genome of the red seaweed Gracilariopsis chorda provides insights into genome size evolution in Rhodophyta.</title>
        <authorList>
            <person name="Lee J."/>
            <person name="Yang E.C."/>
            <person name="Graf L."/>
            <person name="Yang J.H."/>
            <person name="Qiu H."/>
            <person name="Zel Zion U."/>
            <person name="Chan C.X."/>
            <person name="Stephens T.G."/>
            <person name="Weber A.P.M."/>
            <person name="Boo G.H."/>
            <person name="Boo S.M."/>
            <person name="Kim K.M."/>
            <person name="Shin Y."/>
            <person name="Jung M."/>
            <person name="Lee S.J."/>
            <person name="Yim H.S."/>
            <person name="Lee J.H."/>
            <person name="Bhattacharya D."/>
            <person name="Yoon H.S."/>
        </authorList>
    </citation>
    <scope>NUCLEOTIDE SEQUENCE [LARGE SCALE GENOMIC DNA]</scope>
    <source>
        <strain evidence="4 5">SKKU-2015</strain>
        <tissue evidence="4">Whole body</tissue>
    </source>
</reference>
<dbReference type="InterPro" id="IPR058033">
    <property type="entry name" value="ARM_TBCD_2nd"/>
</dbReference>
<evidence type="ECO:0000313" key="4">
    <source>
        <dbReference type="EMBL" id="PXF44388.1"/>
    </source>
</evidence>
<feature type="domain" description="Tubulin-folding cofactor D C-terminal" evidence="2">
    <location>
        <begin position="848"/>
        <end position="1027"/>
    </location>
</feature>
<feature type="domain" description="Tubulin-folding cofactor D ARM repeats" evidence="3">
    <location>
        <begin position="265"/>
        <end position="498"/>
    </location>
</feature>